<gene>
    <name evidence="2" type="ORF">BVE84_09295</name>
    <name evidence="1" type="ORF">BVE86_08470</name>
</gene>
<reference evidence="3 4" key="1">
    <citation type="submission" date="2016-12" db="EMBL/GenBank/DDBJ databases">
        <authorList>
            <person name="Gulvik C.A."/>
        </authorList>
    </citation>
    <scope>NUCLEOTIDE SEQUENCE [LARGE SCALE GENOMIC DNA]</scope>
    <source>
        <strain evidence="2 4">12-5202</strain>
        <strain evidence="1 3">12-5291</strain>
    </source>
</reference>
<proteinExistence type="predicted"/>
<dbReference type="AlphaFoldDB" id="A0AB36JNQ8"/>
<dbReference type="EMBL" id="MSPT01000019">
    <property type="protein sequence ID" value="ONK25975.1"/>
    <property type="molecule type" value="Genomic_DNA"/>
</dbReference>
<evidence type="ECO:0000313" key="4">
    <source>
        <dbReference type="Proteomes" id="UP000188946"/>
    </source>
</evidence>
<protein>
    <submittedName>
        <fullName evidence="1">Uncharacterized protein</fullName>
    </submittedName>
</protein>
<evidence type="ECO:0000313" key="2">
    <source>
        <dbReference type="EMBL" id="ONK26372.1"/>
    </source>
</evidence>
<accession>A0AB36JNQ8</accession>
<sequence length="139" mass="15753">MSEEYLPIKKSLGYKEVSSALMEVFSINLGDLSIREGEFENFTFSFTYKGCDMNISITSTEKNKQFGYGEGGHFSISLPNPKYPNNSFLKNIYFHNLLSDEVLINDVKYAFGKKTGSIKRALITLKNYLDSECNKNLGD</sequence>
<keyword evidence="4" id="KW-1185">Reference proteome</keyword>
<dbReference type="Proteomes" id="UP000188946">
    <property type="component" value="Unassembled WGS sequence"/>
</dbReference>
<name>A0AB36JNQ8_9STRE</name>
<dbReference type="EMBL" id="MSPR01000023">
    <property type="protein sequence ID" value="ONK26372.1"/>
    <property type="molecule type" value="Genomic_DNA"/>
</dbReference>
<evidence type="ECO:0000313" key="1">
    <source>
        <dbReference type="EMBL" id="ONK25975.1"/>
    </source>
</evidence>
<evidence type="ECO:0000313" key="3">
    <source>
        <dbReference type="Proteomes" id="UP000188600"/>
    </source>
</evidence>
<dbReference type="Proteomes" id="UP000188600">
    <property type="component" value="Unassembled WGS sequence"/>
</dbReference>
<comment type="caution">
    <text evidence="1">The sequence shown here is derived from an EMBL/GenBank/DDBJ whole genome shotgun (WGS) entry which is preliminary data.</text>
</comment>
<organism evidence="1 3">
    <name type="scientific">Streptococcus azizii</name>
    <dbReference type="NCBI Taxonomy" id="1579424"/>
    <lineage>
        <taxon>Bacteria</taxon>
        <taxon>Bacillati</taxon>
        <taxon>Bacillota</taxon>
        <taxon>Bacilli</taxon>
        <taxon>Lactobacillales</taxon>
        <taxon>Streptococcaceae</taxon>
        <taxon>Streptococcus</taxon>
    </lineage>
</organism>
<dbReference type="RefSeq" id="WP_076996745.1">
    <property type="nucleotide sequence ID" value="NZ_MSPR01000023.1"/>
</dbReference>